<dbReference type="InterPro" id="IPR003961">
    <property type="entry name" value="FN3_dom"/>
</dbReference>
<dbReference type="Pfam" id="PF00691">
    <property type="entry name" value="OmpA"/>
    <property type="match status" value="1"/>
</dbReference>
<keyword evidence="3" id="KW-0472">Membrane</keyword>
<feature type="domain" description="OmpA-like" evidence="6">
    <location>
        <begin position="1237"/>
        <end position="1348"/>
    </location>
</feature>
<feature type="compositionally biased region" description="Low complexity" evidence="4">
    <location>
        <begin position="905"/>
        <end position="915"/>
    </location>
</feature>
<dbReference type="Proteomes" id="UP000603200">
    <property type="component" value="Unassembled WGS sequence"/>
</dbReference>
<accession>A0ABQ4A7N2</accession>
<dbReference type="InterPro" id="IPR006665">
    <property type="entry name" value="OmpA-like"/>
</dbReference>
<evidence type="ECO:0000256" key="4">
    <source>
        <dbReference type="SAM" id="MobiDB-lite"/>
    </source>
</evidence>
<dbReference type="SMART" id="SM00060">
    <property type="entry name" value="FN3"/>
    <property type="match status" value="2"/>
</dbReference>
<organism evidence="8 9">
    <name type="scientific">Winogradskya humida</name>
    <dbReference type="NCBI Taxonomy" id="113566"/>
    <lineage>
        <taxon>Bacteria</taxon>
        <taxon>Bacillati</taxon>
        <taxon>Actinomycetota</taxon>
        <taxon>Actinomycetes</taxon>
        <taxon>Micromonosporales</taxon>
        <taxon>Micromonosporaceae</taxon>
        <taxon>Winogradskya</taxon>
    </lineage>
</organism>
<dbReference type="SUPFAM" id="SSF103088">
    <property type="entry name" value="OmpA-like"/>
    <property type="match status" value="1"/>
</dbReference>
<keyword evidence="1" id="KW-0326">Glycosidase</keyword>
<dbReference type="PANTHER" id="PTHR30329">
    <property type="entry name" value="STATOR ELEMENT OF FLAGELLAR MOTOR COMPLEX"/>
    <property type="match status" value="1"/>
</dbReference>
<dbReference type="InterPro" id="IPR050330">
    <property type="entry name" value="Bact_OuterMem_StrucFunc"/>
</dbReference>
<keyword evidence="2" id="KW-0624">Polysaccharide degradation</keyword>
<name>A0ABQ4A7N2_9ACTN</name>
<evidence type="ECO:0000313" key="8">
    <source>
        <dbReference type="EMBL" id="GIE26882.1"/>
    </source>
</evidence>
<feature type="domain" description="LTD" evidence="7">
    <location>
        <begin position="27"/>
        <end position="162"/>
    </location>
</feature>
<dbReference type="InterPro" id="IPR001322">
    <property type="entry name" value="Lamin_tail_dom"/>
</dbReference>
<dbReference type="PANTHER" id="PTHR30329:SF21">
    <property type="entry name" value="LIPOPROTEIN YIAD-RELATED"/>
    <property type="match status" value="1"/>
</dbReference>
<evidence type="ECO:0000256" key="1">
    <source>
        <dbReference type="ARBA" id="ARBA00023295"/>
    </source>
</evidence>
<feature type="domain" description="Fibronectin type-III" evidence="5">
    <location>
        <begin position="733"/>
        <end position="830"/>
    </location>
</feature>
<dbReference type="Gene3D" id="3.30.1330.60">
    <property type="entry name" value="OmpA-like domain"/>
    <property type="match status" value="1"/>
</dbReference>
<feature type="domain" description="Fibronectin type-III" evidence="5">
    <location>
        <begin position="833"/>
        <end position="919"/>
    </location>
</feature>
<keyword evidence="9" id="KW-1185">Reference proteome</keyword>
<reference evidence="8 9" key="1">
    <citation type="submission" date="2021-01" db="EMBL/GenBank/DDBJ databases">
        <title>Whole genome shotgun sequence of Actinoplanes humidus NBRC 14915.</title>
        <authorList>
            <person name="Komaki H."/>
            <person name="Tamura T."/>
        </authorList>
    </citation>
    <scope>NUCLEOTIDE SEQUENCE [LARGE SCALE GENOMIC DNA]</scope>
    <source>
        <strain evidence="8 9">NBRC 14915</strain>
    </source>
</reference>
<evidence type="ECO:0000259" key="6">
    <source>
        <dbReference type="PROSITE" id="PS51123"/>
    </source>
</evidence>
<evidence type="ECO:0000256" key="2">
    <source>
        <dbReference type="ARBA" id="ARBA00023326"/>
    </source>
</evidence>
<gene>
    <name evidence="8" type="ORF">Ahu01nite_099840</name>
</gene>
<dbReference type="Pfam" id="PF19076">
    <property type="entry name" value="CshA_repeat"/>
    <property type="match status" value="1"/>
</dbReference>
<keyword evidence="2" id="KW-0119">Carbohydrate metabolism</keyword>
<dbReference type="CDD" id="cd00063">
    <property type="entry name" value="FN3"/>
    <property type="match status" value="2"/>
</dbReference>
<sequence length="1348" mass="132889">MKSTLPALLRTTRAATAMALVVGAIVVVPASVAVAVGDPAPLVISEFRVRGPNGANDEFIEIANISGSPHTVASSGGTGYGVAASDGTTRCTIPDGTVIPGRGHYLCVNSVGYSLAGYPGGSGNATFTTDIPDNAGIALFNNNTGGGSYILANRLDAVGSTSEASTLYKEGTGYSALTPFSIDYSFYRSLSTGDITGQNQIDTPTPGVPKDTNSNAADFIFVDTNGTSAGAGQRLGAPGPENLSSPVSGGGLAVSLLNDCVSEDAAPNVVRENTSDPANNSTFGTVTYRRTVTNNTGAPVTLLRLRVADIRTFPAPSAYADLRPRTAPGGTVTVDRTSCGGSSSDVPVAATTLQQPPSQPNGGGFNSSLLVTLGSSLAPGASVNVNILAGVQQTGRNGVRFITEALPSAGTGTPELTCAGATISSSEDNYCNLTPPTISAPTASAVLTNGTVTVSGTGGASGATVTATIVGPAPAVTQTTCTSPVGSGGSWSCSPSSPLADGSYSVTVKQTDALSHTSPSSASRSFAIDSTAPAAPAVSVPSDGATLSNGAVTVGGDGGENGATVTATIVGPDPAVTQTTCTSPVGPGGSWSCSPLLPLADGSYSVTVKQADAASNVSLGSAPASFTVDSTAPVAPVVSVPSDGAALSNGAVTVSGNGGENGATVTATIVGPDPAVTTSTCTSPVGSGGSWSCSPSSPLADGSYSVTAKQTDAASNDSVNSASASFTVDSVAPPAAPTGVSVVAGDQRLAITFTPPTSTGSAPITSYDVSVDGGGTWSALATFAGTGDTRVASLTGLQNGVSYAVLIRAVNSFGAGQPSAPTTGTPVAPVVTPPVDVAAPTSVTATAGIASITVSWAAVPGATGYTATARPGPATCTSTGTSCVLGGVAGTSYTVTVTANVAGGSSPASGPSNAVTPKSPDVPAAPPAEVPTTLTTDKGKIGLAAPGQQITVIGTGFAPRSTATVILYSTPITLGTVVTDADGSFSVPVTIPAGLDPGDHTFLASGVNPAGATRQMALPVTVAPTSTGSTGDGSDSQNTTIPVPANGLITLLDRDGMPAATVTVAQGTYALDATTGKITFVPVTGFVGRATSVSYRITDAVGSVVNGSYTATVTAGGGDNPGPAPSTGSAKVIVPKLAVTRGLPSRATLPAVVSFTGATKARNTAVLWSTVSGKRVILGTGRASMTAASRRAAVTIVLNPLGRALAATPGGYPVAVAMTTVPAAGGRTLRASSRTRLVLNQFTVPRAVYFATGSASITAAQNRYLAALRTKLTGVRILTCVGHTDDRGNKAASLRLGKRRAQQVCRDLTARLGIRTNVLTQGETNPSGNNSTSTGKARNRRVDITIHY</sequence>
<evidence type="ECO:0000256" key="3">
    <source>
        <dbReference type="PROSITE-ProRule" id="PRU00473"/>
    </source>
</evidence>
<dbReference type="InterPro" id="IPR013783">
    <property type="entry name" value="Ig-like_fold"/>
</dbReference>
<proteinExistence type="predicted"/>
<dbReference type="PROSITE" id="PS51841">
    <property type="entry name" value="LTD"/>
    <property type="match status" value="1"/>
</dbReference>
<dbReference type="CDD" id="cd07185">
    <property type="entry name" value="OmpA_C-like"/>
    <property type="match status" value="1"/>
</dbReference>
<dbReference type="InterPro" id="IPR026395">
    <property type="entry name" value="CshA_fibril"/>
</dbReference>
<evidence type="ECO:0000259" key="5">
    <source>
        <dbReference type="PROSITE" id="PS50853"/>
    </source>
</evidence>
<keyword evidence="1" id="KW-0378">Hydrolase</keyword>
<dbReference type="EMBL" id="BOMN01000156">
    <property type="protein sequence ID" value="GIE26882.1"/>
    <property type="molecule type" value="Genomic_DNA"/>
</dbReference>
<feature type="region of interest" description="Disordered" evidence="4">
    <location>
        <begin position="1320"/>
        <end position="1344"/>
    </location>
</feature>
<dbReference type="Gene3D" id="2.60.40.10">
    <property type="entry name" value="Immunoglobulins"/>
    <property type="match status" value="5"/>
</dbReference>
<dbReference type="PROSITE" id="PS51123">
    <property type="entry name" value="OMPA_2"/>
    <property type="match status" value="1"/>
</dbReference>
<dbReference type="InterPro" id="IPR044016">
    <property type="entry name" value="Big_13"/>
</dbReference>
<comment type="caution">
    <text evidence="8">The sequence shown here is derived from an EMBL/GenBank/DDBJ whole genome shotgun (WGS) entry which is preliminary data.</text>
</comment>
<feature type="compositionally biased region" description="Polar residues" evidence="4">
    <location>
        <begin position="1320"/>
        <end position="1336"/>
    </location>
</feature>
<dbReference type="PROSITE" id="PS50853">
    <property type="entry name" value="FN3"/>
    <property type="match status" value="2"/>
</dbReference>
<dbReference type="InterPro" id="IPR036116">
    <property type="entry name" value="FN3_sf"/>
</dbReference>
<evidence type="ECO:0000313" key="9">
    <source>
        <dbReference type="Proteomes" id="UP000603200"/>
    </source>
</evidence>
<protein>
    <submittedName>
        <fullName evidence="8">Uncharacterized protein</fullName>
    </submittedName>
</protein>
<feature type="region of interest" description="Disordered" evidence="4">
    <location>
        <begin position="905"/>
        <end position="933"/>
    </location>
</feature>
<dbReference type="Pfam" id="PF19077">
    <property type="entry name" value="Big_13"/>
    <property type="match status" value="3"/>
</dbReference>
<dbReference type="Pfam" id="PF00041">
    <property type="entry name" value="fn3"/>
    <property type="match status" value="1"/>
</dbReference>
<evidence type="ECO:0000259" key="7">
    <source>
        <dbReference type="PROSITE" id="PS51841"/>
    </source>
</evidence>
<dbReference type="SUPFAM" id="SSF49265">
    <property type="entry name" value="Fibronectin type III"/>
    <property type="match status" value="1"/>
</dbReference>
<dbReference type="InterPro" id="IPR036737">
    <property type="entry name" value="OmpA-like_sf"/>
</dbReference>